<feature type="transmembrane region" description="Helical" evidence="2">
    <location>
        <begin position="954"/>
        <end position="975"/>
    </location>
</feature>
<feature type="region of interest" description="Disordered" evidence="1">
    <location>
        <begin position="224"/>
        <end position="252"/>
    </location>
</feature>
<dbReference type="RefSeq" id="WP_114066708.1">
    <property type="nucleotide sequence ID" value="NZ_CP030850.1"/>
</dbReference>
<sequence>MKSIYSFLLGFSVLSLVGLLLVPRLSVQLAPSGGGQNITVSYTWSGASPLTLEAQVTALLEGTFSTVQGVKKVSSVSGYGYGYVSLELDKNADADALRLEVASLVRQVYKRLPAGISYPQVALNTPNQQERQKPLLTLQLDGPAAAATLREYAEEQLKPTLAQVRGVYQVEISGGSRQEWVVNYHADALKNLQLTENQIINAIQQHFRQEALGSLAQPNGQKLSVSMAPLSNGSESRPTGDGEGPPRGEVTLSNIPIANLSGRIVRLGEVATISRQEQPATAFYRVNGQNALNMTLSAAAGANQLKVAQEVRKRITTLQQQLPTGYQLRTEYDATQYIEENLQRIGIQSGFAVLILFLFVLLTTRSWGYMALIGVSMVVCLLLSVILFYIFRVEIHLYSLAALTTSLGIIIDNVIVMIDHYRRYRNLRVFSALLGATLTTCAGLAVIWFLPDEARVDLLDFAVVMVITLGVSLVVAVGFVPALMDSSSKSMALTNPERQKATLPRGEALYGDILRLLVRFRKTTILSGILLFGTPIFLLPNQLEKESSLATYYNPLFGNEWFNDQIRPILNKWLGGTLRLFVNYVYEGAYFGKSERTALYVVAELPNNSTIEQMNLVFKRLENELKTYPEVDRFITQIYNGQQGSMVVYFKKNHEDGSFPYQLKNRTIALSTEMSGISWNIYGVGQGFSQSLEENQTPSFNVRMLGYNYQQLEDQATRLKTLLEVHPRIQEVNINRGMGMFSNKNLYEYALQTQNSRLAMHSTTLSGIYEGLHQRSNQPTDDIYTFMENKYEPIKVIPAQARTFDVYQLNNQLFQSGSAPYKLRALATVTKEKVIPEIFKEDQQYVRMVSFEYFGSGHFGDKFLTKTLEEFRPTLPVGYTVKKSEYNWFSEETRTQYELIGLVMVLIYIICAVIFESLLQPLALIGMIPLSYVGVFLAFYWFDYNFDQGGYASFVLLAGNVVCAGIFIITEWNIMQKSDPKRPPFALYLRAVHHKVRPILLTVLSTVVGLVPFLLYENEPFWFALGVGTIGGLLMSLLVLLFFLPVFLIKKRDFVSNDYIYT</sequence>
<dbReference type="PANTHER" id="PTHR32063">
    <property type="match status" value="1"/>
</dbReference>
<feature type="transmembrane region" description="Helical" evidence="2">
    <location>
        <begin position="922"/>
        <end position="942"/>
    </location>
</feature>
<feature type="compositionally biased region" description="Polar residues" evidence="1">
    <location>
        <begin position="224"/>
        <end position="237"/>
    </location>
</feature>
<feature type="transmembrane region" description="Helical" evidence="2">
    <location>
        <begin position="345"/>
        <end position="362"/>
    </location>
</feature>
<dbReference type="PRINTS" id="PR00702">
    <property type="entry name" value="ACRIFLAVINRP"/>
</dbReference>
<dbReference type="Pfam" id="PF00873">
    <property type="entry name" value="ACR_tran"/>
    <property type="match status" value="2"/>
</dbReference>
<name>A0A344TH02_9BACT</name>
<dbReference type="Gene3D" id="3.30.2090.10">
    <property type="entry name" value="Multidrug efflux transporter AcrB TolC docking domain, DN and DC subdomains"/>
    <property type="match status" value="2"/>
</dbReference>
<dbReference type="Gene3D" id="1.20.1640.10">
    <property type="entry name" value="Multidrug efflux transporter AcrB transmembrane domain"/>
    <property type="match status" value="3"/>
</dbReference>
<dbReference type="Proteomes" id="UP000251993">
    <property type="component" value="Chromosome"/>
</dbReference>
<dbReference type="Gene3D" id="3.30.70.1430">
    <property type="entry name" value="Multidrug efflux transporter AcrB pore domain"/>
    <property type="match status" value="2"/>
</dbReference>
<keyword evidence="4" id="KW-1185">Reference proteome</keyword>
<feature type="transmembrane region" description="Helical" evidence="2">
    <location>
        <begin position="369"/>
        <end position="391"/>
    </location>
</feature>
<feature type="transmembrane region" description="Helical" evidence="2">
    <location>
        <begin position="897"/>
        <end position="915"/>
    </location>
</feature>
<evidence type="ECO:0000256" key="2">
    <source>
        <dbReference type="SAM" id="Phobius"/>
    </source>
</evidence>
<dbReference type="InterPro" id="IPR001036">
    <property type="entry name" value="Acrflvin-R"/>
</dbReference>
<dbReference type="SUPFAM" id="SSF82866">
    <property type="entry name" value="Multidrug efflux transporter AcrB transmembrane domain"/>
    <property type="match status" value="2"/>
</dbReference>
<dbReference type="EMBL" id="CP030850">
    <property type="protein sequence ID" value="AXE17923.1"/>
    <property type="molecule type" value="Genomic_DNA"/>
</dbReference>
<evidence type="ECO:0000256" key="1">
    <source>
        <dbReference type="SAM" id="MobiDB-lite"/>
    </source>
</evidence>
<dbReference type="OrthoDB" id="9809409at2"/>
<dbReference type="PANTHER" id="PTHR32063:SF0">
    <property type="entry name" value="SWARMING MOTILITY PROTEIN SWRC"/>
    <property type="match status" value="1"/>
</dbReference>
<dbReference type="GO" id="GO:0042910">
    <property type="term" value="F:xenobiotic transmembrane transporter activity"/>
    <property type="evidence" value="ECO:0007669"/>
    <property type="project" value="TreeGrafter"/>
</dbReference>
<gene>
    <name evidence="3" type="ORF">DR864_09345</name>
</gene>
<feature type="transmembrane region" description="Helical" evidence="2">
    <location>
        <begin position="430"/>
        <end position="450"/>
    </location>
</feature>
<protein>
    <submittedName>
        <fullName evidence="3">AcrB/AcrD/AcrF family protein</fullName>
    </submittedName>
</protein>
<reference evidence="3 4" key="1">
    <citation type="submission" date="2018-07" db="EMBL/GenBank/DDBJ databases">
        <title>Genome sequencing of Runella.</title>
        <authorList>
            <person name="Baek M.-G."/>
            <person name="Yi H."/>
        </authorList>
    </citation>
    <scope>NUCLEOTIDE SEQUENCE [LARGE SCALE GENOMIC DNA]</scope>
    <source>
        <strain evidence="3 4">HYN0085</strain>
    </source>
</reference>
<dbReference type="Gene3D" id="3.30.70.1440">
    <property type="entry name" value="Multidrug efflux transporter AcrB pore domain"/>
    <property type="match status" value="1"/>
</dbReference>
<dbReference type="SUPFAM" id="SSF82693">
    <property type="entry name" value="Multidrug efflux transporter AcrB pore domain, PN1, PN2, PC1 and PC2 subdomains"/>
    <property type="match status" value="2"/>
</dbReference>
<dbReference type="Gene3D" id="3.30.70.1320">
    <property type="entry name" value="Multidrug efflux transporter AcrB pore domain like"/>
    <property type="match status" value="1"/>
</dbReference>
<evidence type="ECO:0000313" key="3">
    <source>
        <dbReference type="EMBL" id="AXE17923.1"/>
    </source>
</evidence>
<feature type="transmembrane region" description="Helical" evidence="2">
    <location>
        <begin position="462"/>
        <end position="484"/>
    </location>
</feature>
<organism evidence="3 4">
    <name type="scientific">Runella rosea</name>
    <dbReference type="NCBI Taxonomy" id="2259595"/>
    <lineage>
        <taxon>Bacteria</taxon>
        <taxon>Pseudomonadati</taxon>
        <taxon>Bacteroidota</taxon>
        <taxon>Cytophagia</taxon>
        <taxon>Cytophagales</taxon>
        <taxon>Spirosomataceae</taxon>
        <taxon>Runella</taxon>
    </lineage>
</organism>
<dbReference type="KEGG" id="run:DR864_09345"/>
<feature type="transmembrane region" description="Helical" evidence="2">
    <location>
        <begin position="996"/>
        <end position="1015"/>
    </location>
</feature>
<evidence type="ECO:0000313" key="4">
    <source>
        <dbReference type="Proteomes" id="UP000251993"/>
    </source>
</evidence>
<feature type="transmembrane region" description="Helical" evidence="2">
    <location>
        <begin position="1021"/>
        <end position="1049"/>
    </location>
</feature>
<keyword evidence="2" id="KW-1133">Transmembrane helix</keyword>
<proteinExistence type="predicted"/>
<keyword evidence="2" id="KW-0472">Membrane</keyword>
<feature type="transmembrane region" description="Helical" evidence="2">
    <location>
        <begin position="397"/>
        <end position="418"/>
    </location>
</feature>
<dbReference type="GO" id="GO:0005886">
    <property type="term" value="C:plasma membrane"/>
    <property type="evidence" value="ECO:0007669"/>
    <property type="project" value="TreeGrafter"/>
</dbReference>
<dbReference type="InterPro" id="IPR027463">
    <property type="entry name" value="AcrB_DN_DC_subdom"/>
</dbReference>
<dbReference type="AlphaFoldDB" id="A0A344TH02"/>
<keyword evidence="2" id="KW-0812">Transmembrane</keyword>
<accession>A0A344TH02</accession>